<keyword evidence="3" id="KW-1185">Reference proteome</keyword>
<sequence>MKHFTMEDCTHSNTAIAKGIDNTPGTEHKAHIIESIETLIDSLHDAWEQHCNENGLGTPGIRISSGYRGPALNKAVGGSTTSAHCHGYAFDLVPVYGKSDTPAMKTNKMVEFKHFCRRFLSAGHPFDQLISEGENKQGVPTWMHVGYKHPDGHAQRCQFLSMIDGMYCQMTK</sequence>
<feature type="domain" description="Peptidase M15A C-terminal" evidence="1">
    <location>
        <begin position="2"/>
        <end position="97"/>
    </location>
</feature>
<reference evidence="2 3" key="2">
    <citation type="journal article" date="2011" name="Stand. Genomic Sci.">
        <title>Complete genome sequence of Bacteroides helcogenes type strain (P 36-108).</title>
        <authorList>
            <person name="Pati A."/>
            <person name="Gronow S."/>
            <person name="Zeytun A."/>
            <person name="Lapidus A."/>
            <person name="Nolan M."/>
            <person name="Hammon N."/>
            <person name="Deshpande S."/>
            <person name="Cheng J.F."/>
            <person name="Tapia R."/>
            <person name="Han C."/>
            <person name="Goodwin L."/>
            <person name="Pitluck S."/>
            <person name="Liolios K."/>
            <person name="Pagani I."/>
            <person name="Ivanova N."/>
            <person name="Mavromatis K."/>
            <person name="Chen A."/>
            <person name="Palaniappan K."/>
            <person name="Land M."/>
            <person name="Hauser L."/>
            <person name="Chang Y.J."/>
            <person name="Jeffries C.D."/>
            <person name="Detter J.C."/>
            <person name="Brambilla E."/>
            <person name="Rohde M."/>
            <person name="Goker M."/>
            <person name="Woyke T."/>
            <person name="Bristow J."/>
            <person name="Eisen J.A."/>
            <person name="Markowitz V."/>
            <person name="Hugenholtz P."/>
            <person name="Kyrpides N.C."/>
            <person name="Klenk H.P."/>
            <person name="Lucas S."/>
        </authorList>
    </citation>
    <scope>NUCLEOTIDE SEQUENCE [LARGE SCALE GENOMIC DNA]</scope>
    <source>
        <strain evidence="3">ATCC 35417 / DSM 20613 / JCM 6297 / CCUG 15421 / P 36-108</strain>
    </source>
</reference>
<name>E6SVF6_BACT6</name>
<dbReference type="Proteomes" id="UP000008630">
    <property type="component" value="Chromosome"/>
</dbReference>
<reference key="1">
    <citation type="submission" date="2010-11" db="EMBL/GenBank/DDBJ databases">
        <title>The complete genome of Bacteroides helcogenes P 36-108.</title>
        <authorList>
            <consortium name="US DOE Joint Genome Institute (JGI-PGF)"/>
            <person name="Lucas S."/>
            <person name="Copeland A."/>
            <person name="Lapidus A."/>
            <person name="Bruce D."/>
            <person name="Goodwin L."/>
            <person name="Pitluck S."/>
            <person name="Kyrpides N."/>
            <person name="Mavromatis K."/>
            <person name="Ivanova N."/>
            <person name="Zeytun A."/>
            <person name="Brettin T."/>
            <person name="Detter J.C."/>
            <person name="Tapia R."/>
            <person name="Han C."/>
            <person name="Land M."/>
            <person name="Hauser L."/>
            <person name="Markowitz V."/>
            <person name="Cheng J.-F."/>
            <person name="Hugenholtz P."/>
            <person name="Woyke T."/>
            <person name="Wu D."/>
            <person name="Gronow S."/>
            <person name="Wellnitz S."/>
            <person name="Brambilla E."/>
            <person name="Klenk H.-P."/>
            <person name="Eisen J.A."/>
        </authorList>
    </citation>
    <scope>NUCLEOTIDE SEQUENCE</scope>
    <source>
        <strain>P 36-108</strain>
    </source>
</reference>
<accession>E6SVF6</accession>
<dbReference type="InterPro" id="IPR009045">
    <property type="entry name" value="Zn_M74/Hedgehog-like"/>
</dbReference>
<dbReference type="eggNOG" id="COG3108">
    <property type="taxonomic scope" value="Bacteria"/>
</dbReference>
<dbReference type="STRING" id="693979.Bache_0439"/>
<dbReference type="Pfam" id="PF08291">
    <property type="entry name" value="Peptidase_M15_3"/>
    <property type="match status" value="1"/>
</dbReference>
<dbReference type="HOGENOM" id="CLU_124897_0_1_10"/>
<organism evidence="2 3">
    <name type="scientific">Bacteroides helcogenes (strain ATCC 35417 / DSM 20613 / JCM 6297 / CCUG 15421 / P 36-108)</name>
    <dbReference type="NCBI Taxonomy" id="693979"/>
    <lineage>
        <taxon>Bacteria</taxon>
        <taxon>Pseudomonadati</taxon>
        <taxon>Bacteroidota</taxon>
        <taxon>Bacteroidia</taxon>
        <taxon>Bacteroidales</taxon>
        <taxon>Bacteroidaceae</taxon>
        <taxon>Bacteroides</taxon>
    </lineage>
</organism>
<evidence type="ECO:0000259" key="1">
    <source>
        <dbReference type="Pfam" id="PF08291"/>
    </source>
</evidence>
<evidence type="ECO:0000313" key="3">
    <source>
        <dbReference type="Proteomes" id="UP000008630"/>
    </source>
</evidence>
<dbReference type="EMBL" id="CP002352">
    <property type="protein sequence ID" value="ADV42466.1"/>
    <property type="molecule type" value="Genomic_DNA"/>
</dbReference>
<dbReference type="KEGG" id="bhl:Bache_0439"/>
<dbReference type="OrthoDB" id="5242612at2"/>
<dbReference type="Gene3D" id="3.30.1380.10">
    <property type="match status" value="1"/>
</dbReference>
<dbReference type="RefSeq" id="WP_013546083.1">
    <property type="nucleotide sequence ID" value="NC_014933.1"/>
</dbReference>
<evidence type="ECO:0000313" key="2">
    <source>
        <dbReference type="EMBL" id="ADV42466.1"/>
    </source>
</evidence>
<dbReference type="InterPro" id="IPR013230">
    <property type="entry name" value="Peptidase_M15A_C"/>
</dbReference>
<protein>
    <submittedName>
        <fullName evidence="2">Peptidase M15A</fullName>
    </submittedName>
</protein>
<proteinExistence type="predicted"/>
<dbReference type="SUPFAM" id="SSF55166">
    <property type="entry name" value="Hedgehog/DD-peptidase"/>
    <property type="match status" value="1"/>
</dbReference>
<gene>
    <name evidence="2" type="ordered locus">Bache_0439</name>
</gene>
<dbReference type="AlphaFoldDB" id="E6SVF6"/>